<dbReference type="Proteomes" id="UP001379444">
    <property type="component" value="Chromosome"/>
</dbReference>
<dbReference type="Pfam" id="PF10282">
    <property type="entry name" value="Lactonase"/>
    <property type="match status" value="1"/>
</dbReference>
<dbReference type="PANTHER" id="PTHR30344:SF1">
    <property type="entry name" value="6-PHOSPHOGLUCONOLACTONASE"/>
    <property type="match status" value="1"/>
</dbReference>
<evidence type="ECO:0000313" key="4">
    <source>
        <dbReference type="EMBL" id="WWO39291.1"/>
    </source>
</evidence>
<dbReference type="RefSeq" id="WP_264496717.1">
    <property type="nucleotide sequence ID" value="NZ_CP109947.1"/>
</dbReference>
<keyword evidence="2" id="KW-0119">Carbohydrate metabolism</keyword>
<gene>
    <name evidence="4" type="ORF">QNA12_04590</name>
</gene>
<sequence length="1888" mass="198606">MTFSRSKAGSALARAPRQAWVLEPRMMFDAAAVATAAEAATHVAATDTASGVDATPVKATLAITDTSDRFEPIDLFSDVRVSADKSGQELKDQLPKVGAEAGSVSYDDLLKQMDDAGNDQYAGIQGVTAIGDRVYAVRGNNTLMIFQHDENGALSLSESKPLSGITDASEVRASNDGKTLYVIGTDGAVLLDVENLQQIGSIDSNQNLIRDVLTHADNVYVSVGNSVQVYSHEGSTLTLEQTLEDAGETGVQLDGANALAISADGKTLYVATSGGDTLVSTFAIAADGQLSFNTAVTPNMSSEYGYYASSLSLAADGKSLYVINEKNLHIFTIAADGSLSAGESIDLGDGADMVRSVITSPDGKNVAVIGKLGRSENFNTYGVFLYVRAEDGSLTLSQKVERVSNSENLSDTTFQELSHAAFSADGKQLYLTGTFNYGTSGLLVLALVPATVNFSEKGEPAALLPGGVLASPDLDVMNDGAGDYNGASITIERNGGANADDIFTFIDSDKFKLDVESSTLLLDGKPIATFTSADGKLTLTFIATVTQANAQNVLRHIAYENSSKDPTKDGANVAFDLVLSDGNSHSDAFVIHVGLEGVNDPPVIESTPLTPSYTAESERVKLFENTHIDTIERGQKLWQVIVTVDAVNKGDVLGAGGGKILLDSDNNSGKTGTGLEYRITKDAENGKTTVILYVTSMSVAEVETLIDGLTYGNTGNELTGARSIGLGVKESVEFDAKSIGDITMLDAVSVVTLTKAATENTAPNLSGGAMVDYTELGDPVIIAPGVTISDAQMDVFNGGAGNYDDAVLTITLGQGKSGADVLGFKADKGLELKDGALLKGGKAIGAVSLAEGVMTIRFSDGAGEIPTTEDVQNTLRQITYANTSHVPPESVALSITLADQRGLTSATLAQSIAIAAVNDAPSIGVDPVLSLGDLEHVQDITDIPGLGMPKASVASSDGSRIYIADAQGNIALFNQNADSGELNYVATYSAEDGADGIKNMVLSADGKNLYALHADGNALLCFNTDAEGVLTYQTTLVSDFNVDNSNLTNMQSMALSEDGKNLYVVNGYNVVYFARNTETGTLAYTSVLEGSMWDAPYLWQPMDIVSQGNLVYVVTNASDGSSLIVYQRDESGKLDLLGYTRMGDEALANLQHIAVSDDGSMIFVANSRTSTYIVWNDETIIHNHPQKVYAFSLDAQSGALTYLRTIKGEQTVEDIALSADGKALFVTLADGTLNYYAATTGELKGTLSGITDAGQISLTPDGGVIVAGEAINVSQAPQVSGPQISNNGEMVPVIPVTHIADVELDAAANGNGNYGGASIRIAGDADSRFGFISGNGYTLANNEIAHDGNVLAQWAATSDGVLTVTFKDGVTTVQANETIRQIAYGWAGASVPQTNTIALTVTFNDGDLDSVAQHVSVAINAIPVSGTGEFIVPPLMVGISPDASSLQLPENLFTDPDGDTLSWRVDGLPKGMRFDAETRQIVGTPSEAGAFAIDVIVNDGKAESSRSFSLTVEANTPPTRNDAAAETVRLALEPTLRGGERFDYVLPQDLFTDSDIAKGDILHWQIEGLPAGLSFDPATLTISGTPIEEGTFTLTMTAQDSAQGSATLTVTLTVENEMTFVPIQRAVIPQEQDDRNDVQLRASDYDSSRAATDRAAHSTTQAVLDSLNEAERARSREWGIDPIMPSLMPDLEPVNFSSRDRGTPVTEATSTLFQTVRGQATAIESSFSALQGSLLPDSTGALAFTLPQRLFTTRDGHVALTLQLANGNPLPSWVHFDSRHGVVRIVDAGALQVNQIQLSLKAQAADGSSRILPITLRVAPVVESVAPSVPLTQWREPAAADLPVSDRQDAMTELAHHDGKPAFSEQIEARHEHDELLNALAQLAGTAS</sequence>
<evidence type="ECO:0000313" key="5">
    <source>
        <dbReference type="Proteomes" id="UP001379444"/>
    </source>
</evidence>
<organism evidence="4 5">
    <name type="scientific">Pectobacterium cacticida</name>
    <dbReference type="NCBI Taxonomy" id="69221"/>
    <lineage>
        <taxon>Bacteria</taxon>
        <taxon>Pseudomonadati</taxon>
        <taxon>Pseudomonadota</taxon>
        <taxon>Gammaproteobacteria</taxon>
        <taxon>Enterobacterales</taxon>
        <taxon>Pectobacteriaceae</taxon>
        <taxon>Pectobacterium</taxon>
    </lineage>
</organism>
<evidence type="ECO:0000256" key="1">
    <source>
        <dbReference type="ARBA" id="ARBA00005564"/>
    </source>
</evidence>
<dbReference type="InterPro" id="IPR006644">
    <property type="entry name" value="Cadg"/>
</dbReference>
<dbReference type="SMART" id="SM00736">
    <property type="entry name" value="CADG"/>
    <property type="match status" value="2"/>
</dbReference>
<dbReference type="InterPro" id="IPR015919">
    <property type="entry name" value="Cadherin-like_sf"/>
</dbReference>
<dbReference type="InterPro" id="IPR011044">
    <property type="entry name" value="Quino_amine_DH_bsu"/>
</dbReference>
<reference evidence="4 5" key="1">
    <citation type="journal article" date="2024" name="Front. Plant Sci.">
        <title>Comprehensive phenomic and genomic studies of the species, Pectobacterium cacticida and proposal for reclassification as Alcorniella cacticida comb. nov.</title>
        <authorList>
            <person name="Jonca J."/>
            <person name="Pirhonen M."/>
            <person name="Waleron M.M."/>
            <person name="Gawor J."/>
            <person name="Mrozik A."/>
            <person name="Smoktunowicz M."/>
            <person name="Waleron K."/>
            <person name="Waleron M."/>
        </authorList>
    </citation>
    <scope>NUCLEOTIDE SEQUENCE [LARGE SCALE GENOMIC DNA]</scope>
    <source>
        <strain evidence="4 5">DPMP6</strain>
    </source>
</reference>
<name>A0ABZ2GDM9_9GAMM</name>
<dbReference type="Gene3D" id="2.60.40.10">
    <property type="entry name" value="Immunoglobulins"/>
    <property type="match status" value="3"/>
</dbReference>
<dbReference type="SUPFAM" id="SSF49313">
    <property type="entry name" value="Cadherin-like"/>
    <property type="match status" value="3"/>
</dbReference>
<dbReference type="InterPro" id="IPR019405">
    <property type="entry name" value="Lactonase_7-beta_prop"/>
</dbReference>
<feature type="domain" description="Dystroglycan-type cadherin-like" evidence="3">
    <location>
        <begin position="1527"/>
        <end position="1621"/>
    </location>
</feature>
<dbReference type="Pfam" id="PF05345">
    <property type="entry name" value="He_PIG"/>
    <property type="match status" value="2"/>
</dbReference>
<dbReference type="PANTHER" id="PTHR30344">
    <property type="entry name" value="6-PHOSPHOGLUCONOLACTONASE-RELATED"/>
    <property type="match status" value="1"/>
</dbReference>
<dbReference type="Gene3D" id="2.130.10.10">
    <property type="entry name" value="YVTN repeat-like/Quinoprotein amine dehydrogenase"/>
    <property type="match status" value="4"/>
</dbReference>
<accession>A0ABZ2GDM9</accession>
<proteinExistence type="inferred from homology"/>
<dbReference type="InterPro" id="IPR015943">
    <property type="entry name" value="WD40/YVTN_repeat-like_dom_sf"/>
</dbReference>
<evidence type="ECO:0000256" key="2">
    <source>
        <dbReference type="ARBA" id="ARBA00022526"/>
    </source>
</evidence>
<comment type="similarity">
    <text evidence="1">Belongs to the cycloisomerase 2 family.</text>
</comment>
<dbReference type="InterPro" id="IPR050282">
    <property type="entry name" value="Cycloisomerase_2"/>
</dbReference>
<keyword evidence="5" id="KW-1185">Reference proteome</keyword>
<dbReference type="SUPFAM" id="SSF50969">
    <property type="entry name" value="YVTN repeat-like/Quinoprotein amine dehydrogenase"/>
    <property type="match status" value="2"/>
</dbReference>
<feature type="domain" description="Dystroglycan-type cadherin-like" evidence="3">
    <location>
        <begin position="1434"/>
        <end position="1518"/>
    </location>
</feature>
<dbReference type="InterPro" id="IPR013783">
    <property type="entry name" value="Ig-like_fold"/>
</dbReference>
<keyword evidence="2" id="KW-0313">Glucose metabolism</keyword>
<protein>
    <submittedName>
        <fullName evidence="4">Ig domain-containing protein</fullName>
    </submittedName>
</protein>
<dbReference type="EMBL" id="CP125967">
    <property type="protein sequence ID" value="WWO39291.1"/>
    <property type="molecule type" value="Genomic_DNA"/>
</dbReference>
<evidence type="ECO:0000259" key="3">
    <source>
        <dbReference type="SMART" id="SM00736"/>
    </source>
</evidence>